<evidence type="ECO:0000313" key="4">
    <source>
        <dbReference type="Proteomes" id="UP000558070"/>
    </source>
</evidence>
<dbReference type="Proteomes" id="UP000558070">
    <property type="component" value="Unassembled WGS sequence"/>
</dbReference>
<dbReference type="RefSeq" id="WP_185607676.1">
    <property type="nucleotide sequence ID" value="NZ_JAARZO010000001.1"/>
</dbReference>
<keyword evidence="2" id="KW-0677">Repeat</keyword>
<evidence type="ECO:0000256" key="1">
    <source>
        <dbReference type="ARBA" id="ARBA00022614"/>
    </source>
</evidence>
<dbReference type="AlphaFoldDB" id="A0A7X0ZFT8"/>
<dbReference type="PANTHER" id="PTHR46652">
    <property type="entry name" value="LEUCINE-RICH REPEAT AND IQ DOMAIN-CONTAINING PROTEIN 1-RELATED"/>
    <property type="match status" value="1"/>
</dbReference>
<dbReference type="PANTHER" id="PTHR46652:SF3">
    <property type="entry name" value="LEUCINE-RICH REPEAT-CONTAINING PROTEIN 9"/>
    <property type="match status" value="1"/>
</dbReference>
<name>A0A7X0ZFT8_9LIST</name>
<dbReference type="SUPFAM" id="SSF52058">
    <property type="entry name" value="L domain-like"/>
    <property type="match status" value="1"/>
</dbReference>
<evidence type="ECO:0000313" key="3">
    <source>
        <dbReference type="EMBL" id="MBC2286526.1"/>
    </source>
</evidence>
<dbReference type="Pfam" id="PF12799">
    <property type="entry name" value="LRR_4"/>
    <property type="match status" value="3"/>
</dbReference>
<dbReference type="PROSITE" id="PS51450">
    <property type="entry name" value="LRR"/>
    <property type="match status" value="5"/>
</dbReference>
<reference evidence="3 4" key="1">
    <citation type="submission" date="2020-03" db="EMBL/GenBank/DDBJ databases">
        <title>Soil Listeria distribution.</title>
        <authorList>
            <person name="Liao J."/>
            <person name="Wiedmann M."/>
        </authorList>
    </citation>
    <scope>NUCLEOTIDE SEQUENCE [LARGE SCALE GENOMIC DNA]</scope>
    <source>
        <strain evidence="3 4">FSL L7-0072</strain>
    </source>
</reference>
<dbReference type="InterPro" id="IPR032675">
    <property type="entry name" value="LRR_dom_sf"/>
</dbReference>
<evidence type="ECO:0000256" key="2">
    <source>
        <dbReference type="ARBA" id="ARBA00022737"/>
    </source>
</evidence>
<protein>
    <submittedName>
        <fullName evidence="3">Leucine-rich repeat domain-containing protein</fullName>
    </submittedName>
</protein>
<accession>A0A7X0ZFT8</accession>
<proteinExistence type="predicted"/>
<gene>
    <name evidence="3" type="ORF">HCB47_02590</name>
</gene>
<dbReference type="EMBL" id="JAARZO010000001">
    <property type="protein sequence ID" value="MBC2286526.1"/>
    <property type="molecule type" value="Genomic_DNA"/>
</dbReference>
<dbReference type="InterPro" id="IPR025875">
    <property type="entry name" value="Leu-rich_rpt_4"/>
</dbReference>
<organism evidence="3 4">
    <name type="scientific">Listeria farberi</name>
    <dbReference type="NCBI Taxonomy" id="2713500"/>
    <lineage>
        <taxon>Bacteria</taxon>
        <taxon>Bacillati</taxon>
        <taxon>Bacillota</taxon>
        <taxon>Bacilli</taxon>
        <taxon>Bacillales</taxon>
        <taxon>Listeriaceae</taxon>
        <taxon>Listeria</taxon>
    </lineage>
</organism>
<comment type="caution">
    <text evidence="3">The sequence shown here is derived from an EMBL/GenBank/DDBJ whole genome shotgun (WGS) entry which is preliminary data.</text>
</comment>
<sequence length="471" mass="54496">MKHTIDDLKQVWMEAGYKTKPYTKEQIDIALKKYTLPKLLIEYYEKIGEIEDECDHEFHVFSPNELSYISDGDENPVELLMFASEMQGVCQYGFNMKDISSENPTVYCGGDPYEEIAKTTEYFFIPGTHTEINIEDNIDSRFLMQTLWSFAKCQIDTDWVFEDDNLYGYSNEELTIIKEAEKKVESAWEQQKYLLAILRGEVEEKENADFSLIKSFDFHCAYSTDEHRPIPTACNYLDVFKKVENVEILDIRGAIIEDSEIFSNMQKVKELYLIDCKIKELNTLANLPKLKKLYLNYSIIEDFTSLENITTLKLLSAEYSGLKDLVILKNMKKLVEINLGGNGLEDITPIKNLLKLKDLILSNNKIKDLTAFNDLVNINYLEIKGNKITDISSLKNCIKMQFLYLDSNPIEDISSLVSMKNLERLSLSNTRITDISLLTECDKLKYLNVSNTLLSERTAFKKFNKIKKLIK</sequence>
<dbReference type="InterPro" id="IPR001611">
    <property type="entry name" value="Leu-rich_rpt"/>
</dbReference>
<keyword evidence="1" id="KW-0433">Leucine-rich repeat</keyword>
<dbReference type="InterPro" id="IPR050836">
    <property type="entry name" value="SDS22/Internalin_LRR"/>
</dbReference>
<dbReference type="Gene3D" id="3.80.10.10">
    <property type="entry name" value="Ribonuclease Inhibitor"/>
    <property type="match status" value="1"/>
</dbReference>